<dbReference type="EMBL" id="SMNA01000004">
    <property type="protein sequence ID" value="TDE94823.1"/>
    <property type="molecule type" value="Genomic_DNA"/>
</dbReference>
<feature type="region of interest" description="Disordered" evidence="1">
    <location>
        <begin position="434"/>
        <end position="464"/>
    </location>
</feature>
<feature type="domain" description="Polysaccharide pyruvyl transferase" evidence="2">
    <location>
        <begin position="40"/>
        <end position="366"/>
    </location>
</feature>
<dbReference type="Proteomes" id="UP000504882">
    <property type="component" value="Unassembled WGS sequence"/>
</dbReference>
<evidence type="ECO:0000313" key="4">
    <source>
        <dbReference type="Proteomes" id="UP000504882"/>
    </source>
</evidence>
<dbReference type="InterPro" id="IPR007345">
    <property type="entry name" value="Polysacch_pyruvyl_Trfase"/>
</dbReference>
<evidence type="ECO:0000256" key="1">
    <source>
        <dbReference type="SAM" id="MobiDB-lite"/>
    </source>
</evidence>
<feature type="region of interest" description="Disordered" evidence="1">
    <location>
        <begin position="1"/>
        <end position="26"/>
    </location>
</feature>
<comment type="caution">
    <text evidence="3">The sequence shown here is derived from an EMBL/GenBank/DDBJ whole genome shotgun (WGS) entry which is preliminary data.</text>
</comment>
<keyword evidence="4" id="KW-1185">Reference proteome</keyword>
<keyword evidence="3" id="KW-0808">Transferase</keyword>
<accession>A0ABY2E4T5</accession>
<sequence>MTRDPPTDRTAPDPWRPHVTHSHPGRPRRILLRSSWATANIGDVAHSPGALHALRAEGEDVELTLWPCRLGERERRMFAERQPWVRIVDGDLDADGNPTTAALAEAWAEADILVHGSAAGLGAGADLRAWQATGRPYGFFGITYDPFGPYTPSTLAQAATQIAALPADYLSEADRELFAGAEFLYCRDSLTLDYLTRQRLTGPLLEWGPDATFAHDLLDEPAADSLVAEYRLTRGEFLVAVPRSRFAPYHRIHGLTPGRTDHHRDAVNAAHDAEDLAVLAGAITHWVRSTGGQVLVGPEMSYAVDLAADHFPRILPDDVAPQVRVLADYWDLPTATATYARAAGVLTMDCHSPILASTVGTPAIYLRQPTETIKGRMYADLGLGDTVVEVEDHAAAARLAELLDAIAEGRGTRPDVRTAAAHAAATERLAQMASTAVGRHGPGRDTEASDGVGGTKSEVSVGGV</sequence>
<dbReference type="Pfam" id="PF04230">
    <property type="entry name" value="PS_pyruv_trans"/>
    <property type="match status" value="1"/>
</dbReference>
<feature type="compositionally biased region" description="Basic and acidic residues" evidence="1">
    <location>
        <begin position="1"/>
        <end position="11"/>
    </location>
</feature>
<organism evidence="3 4">
    <name type="scientific">Occultella glacieicola</name>
    <dbReference type="NCBI Taxonomy" id="2518684"/>
    <lineage>
        <taxon>Bacteria</taxon>
        <taxon>Bacillati</taxon>
        <taxon>Actinomycetota</taxon>
        <taxon>Actinomycetes</taxon>
        <taxon>Micrococcales</taxon>
        <taxon>Ruaniaceae</taxon>
        <taxon>Occultella</taxon>
    </lineage>
</organism>
<evidence type="ECO:0000259" key="2">
    <source>
        <dbReference type="Pfam" id="PF04230"/>
    </source>
</evidence>
<gene>
    <name evidence="3" type="ORF">EXU48_08490</name>
</gene>
<evidence type="ECO:0000313" key="3">
    <source>
        <dbReference type="EMBL" id="TDE94823.1"/>
    </source>
</evidence>
<protein>
    <submittedName>
        <fullName evidence="3">Polysaccharide pyruvyl transferase family protein</fullName>
    </submittedName>
</protein>
<name>A0ABY2E4T5_9MICO</name>
<reference evidence="3 4" key="1">
    <citation type="submission" date="2019-03" db="EMBL/GenBank/DDBJ databases">
        <title>Genomic features of bacteria from cold environments.</title>
        <authorList>
            <person name="Shen L."/>
        </authorList>
    </citation>
    <scope>NUCLEOTIDE SEQUENCE [LARGE SCALE GENOMIC DNA]</scope>
    <source>
        <strain evidence="4">T3246-1</strain>
    </source>
</reference>
<dbReference type="GO" id="GO:0016740">
    <property type="term" value="F:transferase activity"/>
    <property type="evidence" value="ECO:0007669"/>
    <property type="project" value="UniProtKB-KW"/>
</dbReference>
<proteinExistence type="predicted"/>